<comment type="caution">
    <text evidence="3">The sequence shown here is derived from an EMBL/GenBank/DDBJ whole genome shotgun (WGS) entry which is preliminary data.</text>
</comment>
<feature type="compositionally biased region" description="Low complexity" evidence="1">
    <location>
        <begin position="37"/>
        <end position="59"/>
    </location>
</feature>
<sequence length="184" mass="17964">MRRPVALAALLLLSLAACTDDADPAGSRPPSAPPSVAPSLPASTSVPPSVAPTGPSTGSPGDGGDGPACTSAGLEVTAGQLTAQRGAFTYPLEVRTRGGTCAVAGPLRLEVVDARGGVVASAQATGPAALEGGRVYATELGAPNPGRCRRMTGTIRVTLGAATAAETTGVRVGVCGRITAAPLR</sequence>
<evidence type="ECO:0000256" key="2">
    <source>
        <dbReference type="SAM" id="SignalP"/>
    </source>
</evidence>
<protein>
    <recommendedName>
        <fullName evidence="5">DUF4232 domain-containing protein</fullName>
    </recommendedName>
</protein>
<dbReference type="PROSITE" id="PS51257">
    <property type="entry name" value="PROKAR_LIPOPROTEIN"/>
    <property type="match status" value="1"/>
</dbReference>
<evidence type="ECO:0000313" key="4">
    <source>
        <dbReference type="Proteomes" id="UP000652013"/>
    </source>
</evidence>
<name>A0A8J3Y5L0_9ACTN</name>
<reference evidence="3" key="1">
    <citation type="submission" date="2021-01" db="EMBL/GenBank/DDBJ databases">
        <title>Whole genome shotgun sequence of Spirilliplanes yamanashiensis NBRC 15828.</title>
        <authorList>
            <person name="Komaki H."/>
            <person name="Tamura T."/>
        </authorList>
    </citation>
    <scope>NUCLEOTIDE SEQUENCE</scope>
    <source>
        <strain evidence="3">NBRC 15828</strain>
    </source>
</reference>
<evidence type="ECO:0000256" key="1">
    <source>
        <dbReference type="SAM" id="MobiDB-lite"/>
    </source>
</evidence>
<evidence type="ECO:0000313" key="3">
    <source>
        <dbReference type="EMBL" id="GIJ01909.1"/>
    </source>
</evidence>
<feature type="region of interest" description="Disordered" evidence="1">
    <location>
        <begin position="20"/>
        <end position="72"/>
    </location>
</feature>
<organism evidence="3 4">
    <name type="scientific">Spirilliplanes yamanashiensis</name>
    <dbReference type="NCBI Taxonomy" id="42233"/>
    <lineage>
        <taxon>Bacteria</taxon>
        <taxon>Bacillati</taxon>
        <taxon>Actinomycetota</taxon>
        <taxon>Actinomycetes</taxon>
        <taxon>Micromonosporales</taxon>
        <taxon>Micromonosporaceae</taxon>
        <taxon>Spirilliplanes</taxon>
    </lineage>
</organism>
<evidence type="ECO:0008006" key="5">
    <source>
        <dbReference type="Google" id="ProtNLM"/>
    </source>
</evidence>
<keyword evidence="2" id="KW-0732">Signal</keyword>
<gene>
    <name evidence="3" type="ORF">Sya03_12610</name>
</gene>
<keyword evidence="4" id="KW-1185">Reference proteome</keyword>
<dbReference type="Proteomes" id="UP000652013">
    <property type="component" value="Unassembled WGS sequence"/>
</dbReference>
<accession>A0A8J3Y5L0</accession>
<proteinExistence type="predicted"/>
<feature type="chain" id="PRO_5035191594" description="DUF4232 domain-containing protein" evidence="2">
    <location>
        <begin position="23"/>
        <end position="184"/>
    </location>
</feature>
<dbReference type="RefSeq" id="WP_203937239.1">
    <property type="nucleotide sequence ID" value="NZ_BAAAGJ010000005.1"/>
</dbReference>
<dbReference type="EMBL" id="BOOY01000007">
    <property type="protein sequence ID" value="GIJ01909.1"/>
    <property type="molecule type" value="Genomic_DNA"/>
</dbReference>
<dbReference type="AlphaFoldDB" id="A0A8J3Y5L0"/>
<feature type="signal peptide" evidence="2">
    <location>
        <begin position="1"/>
        <end position="22"/>
    </location>
</feature>